<feature type="region of interest" description="Disordered" evidence="1">
    <location>
        <begin position="378"/>
        <end position="401"/>
    </location>
</feature>
<organism evidence="2 3">
    <name type="scientific">Thalassiosira pseudonana</name>
    <name type="common">Marine diatom</name>
    <name type="synonym">Cyclotella nana</name>
    <dbReference type="NCBI Taxonomy" id="35128"/>
    <lineage>
        <taxon>Eukaryota</taxon>
        <taxon>Sar</taxon>
        <taxon>Stramenopiles</taxon>
        <taxon>Ochrophyta</taxon>
        <taxon>Bacillariophyta</taxon>
        <taxon>Coscinodiscophyceae</taxon>
        <taxon>Thalassiosirophycidae</taxon>
        <taxon>Thalassiosirales</taxon>
        <taxon>Thalassiosiraceae</taxon>
        <taxon>Thalassiosira</taxon>
    </lineage>
</organism>
<feature type="compositionally biased region" description="Acidic residues" evidence="1">
    <location>
        <begin position="46"/>
        <end position="58"/>
    </location>
</feature>
<feature type="compositionally biased region" description="Basic and acidic residues" evidence="1">
    <location>
        <begin position="59"/>
        <end position="74"/>
    </location>
</feature>
<dbReference type="HOGENOM" id="CLU_406301_0_0_1"/>
<evidence type="ECO:0000313" key="2">
    <source>
        <dbReference type="EMBL" id="EED96588.1"/>
    </source>
</evidence>
<evidence type="ECO:0000256" key="1">
    <source>
        <dbReference type="SAM" id="MobiDB-lite"/>
    </source>
</evidence>
<evidence type="ECO:0000313" key="3">
    <source>
        <dbReference type="Proteomes" id="UP000001449"/>
    </source>
</evidence>
<dbReference type="KEGG" id="tps:THAPSDRAFT_1720"/>
<dbReference type="GeneID" id="7449026"/>
<feature type="compositionally biased region" description="Polar residues" evidence="1">
    <location>
        <begin position="465"/>
        <end position="477"/>
    </location>
</feature>
<reference evidence="2 3" key="1">
    <citation type="journal article" date="2004" name="Science">
        <title>The genome of the diatom Thalassiosira pseudonana: ecology, evolution, and metabolism.</title>
        <authorList>
            <person name="Armbrust E.V."/>
            <person name="Berges J.A."/>
            <person name="Bowler C."/>
            <person name="Green B.R."/>
            <person name="Martinez D."/>
            <person name="Putnam N.H."/>
            <person name="Zhou S."/>
            <person name="Allen A.E."/>
            <person name="Apt K.E."/>
            <person name="Bechner M."/>
            <person name="Brzezinski M.A."/>
            <person name="Chaal B.K."/>
            <person name="Chiovitti A."/>
            <person name="Davis A.K."/>
            <person name="Demarest M.S."/>
            <person name="Detter J.C."/>
            <person name="Glavina T."/>
            <person name="Goodstein D."/>
            <person name="Hadi M.Z."/>
            <person name="Hellsten U."/>
            <person name="Hildebrand M."/>
            <person name="Jenkins B.D."/>
            <person name="Jurka J."/>
            <person name="Kapitonov V.V."/>
            <person name="Kroger N."/>
            <person name="Lau W.W."/>
            <person name="Lane T.W."/>
            <person name="Larimer F.W."/>
            <person name="Lippmeier J.C."/>
            <person name="Lucas S."/>
            <person name="Medina M."/>
            <person name="Montsant A."/>
            <person name="Obornik M."/>
            <person name="Parker M.S."/>
            <person name="Palenik B."/>
            <person name="Pazour G.J."/>
            <person name="Richardson P.M."/>
            <person name="Rynearson T.A."/>
            <person name="Saito M.A."/>
            <person name="Schwartz D.C."/>
            <person name="Thamatrakoln K."/>
            <person name="Valentin K."/>
            <person name="Vardi A."/>
            <person name="Wilkerson F.P."/>
            <person name="Rokhsar D.S."/>
        </authorList>
    </citation>
    <scope>NUCLEOTIDE SEQUENCE [LARGE SCALE GENOMIC DNA]</scope>
    <source>
        <strain evidence="2 3">CCMP1335</strain>
    </source>
</reference>
<dbReference type="InParanoid" id="B8BRR5"/>
<feature type="region of interest" description="Disordered" evidence="1">
    <location>
        <begin position="105"/>
        <end position="149"/>
    </location>
</feature>
<dbReference type="AlphaFoldDB" id="B8BRR5"/>
<gene>
    <name evidence="2" type="ORF">THAPSDRAFT_1720</name>
</gene>
<accession>B8BRR5</accession>
<keyword evidence="3" id="KW-1185">Reference proteome</keyword>
<proteinExistence type="predicted"/>
<feature type="compositionally biased region" description="Polar residues" evidence="1">
    <location>
        <begin position="378"/>
        <end position="387"/>
    </location>
</feature>
<protein>
    <submittedName>
        <fullName evidence="2">Uncharacterized protein</fullName>
    </submittedName>
</protein>
<reference evidence="2 3" key="2">
    <citation type="journal article" date="2008" name="Nature">
        <title>The Phaeodactylum genome reveals the evolutionary history of diatom genomes.</title>
        <authorList>
            <person name="Bowler C."/>
            <person name="Allen A.E."/>
            <person name="Badger J.H."/>
            <person name="Grimwood J."/>
            <person name="Jabbari K."/>
            <person name="Kuo A."/>
            <person name="Maheswari U."/>
            <person name="Martens C."/>
            <person name="Maumus F."/>
            <person name="Otillar R.P."/>
            <person name="Rayko E."/>
            <person name="Salamov A."/>
            <person name="Vandepoele K."/>
            <person name="Beszteri B."/>
            <person name="Gruber A."/>
            <person name="Heijde M."/>
            <person name="Katinka M."/>
            <person name="Mock T."/>
            <person name="Valentin K."/>
            <person name="Verret F."/>
            <person name="Berges J.A."/>
            <person name="Brownlee C."/>
            <person name="Cadoret J.P."/>
            <person name="Chiovitti A."/>
            <person name="Choi C.J."/>
            <person name="Coesel S."/>
            <person name="De Martino A."/>
            <person name="Detter J.C."/>
            <person name="Durkin C."/>
            <person name="Falciatore A."/>
            <person name="Fournet J."/>
            <person name="Haruta M."/>
            <person name="Huysman M.J."/>
            <person name="Jenkins B.D."/>
            <person name="Jiroutova K."/>
            <person name="Jorgensen R.E."/>
            <person name="Joubert Y."/>
            <person name="Kaplan A."/>
            <person name="Kroger N."/>
            <person name="Kroth P.G."/>
            <person name="La Roche J."/>
            <person name="Lindquist E."/>
            <person name="Lommer M."/>
            <person name="Martin-Jezequel V."/>
            <person name="Lopez P.J."/>
            <person name="Lucas S."/>
            <person name="Mangogna M."/>
            <person name="McGinnis K."/>
            <person name="Medlin L.K."/>
            <person name="Montsant A."/>
            <person name="Oudot-Le Secq M.P."/>
            <person name="Napoli C."/>
            <person name="Obornik M."/>
            <person name="Parker M.S."/>
            <person name="Petit J.L."/>
            <person name="Porcel B.M."/>
            <person name="Poulsen N."/>
            <person name="Robison M."/>
            <person name="Rychlewski L."/>
            <person name="Rynearson T.A."/>
            <person name="Schmutz J."/>
            <person name="Shapiro H."/>
            <person name="Siaut M."/>
            <person name="Stanley M."/>
            <person name="Sussman M.R."/>
            <person name="Taylor A.R."/>
            <person name="Vardi A."/>
            <person name="von Dassow P."/>
            <person name="Vyverman W."/>
            <person name="Willis A."/>
            <person name="Wyrwicz L.S."/>
            <person name="Rokhsar D.S."/>
            <person name="Weissenbach J."/>
            <person name="Armbrust E.V."/>
            <person name="Green B.R."/>
            <person name="Van de Peer Y."/>
            <person name="Grigoriev I.V."/>
        </authorList>
    </citation>
    <scope>NUCLEOTIDE SEQUENCE [LARGE SCALE GENOMIC DNA]</scope>
    <source>
        <strain evidence="2 3">CCMP1335</strain>
    </source>
</reference>
<dbReference type="PaxDb" id="35128-Thaps1720"/>
<dbReference type="EMBL" id="CM000638">
    <property type="protein sequence ID" value="EED96588.1"/>
    <property type="molecule type" value="Genomic_DNA"/>
</dbReference>
<feature type="region of interest" description="Disordered" evidence="1">
    <location>
        <begin position="445"/>
        <end position="482"/>
    </location>
</feature>
<feature type="compositionally biased region" description="Low complexity" evidence="1">
    <location>
        <begin position="455"/>
        <end position="464"/>
    </location>
</feature>
<name>B8BRR5_THAPS</name>
<sequence>MAKNQMKLATGEHIVCLGGIELPVKAECCTHQDVCPKEQLRRNDMGTEDDGIGEGDDDIIIRDKSSRKSSRIDASKQQQDDEDDDGVLPDMTGRIITVSDVVEDFDEPHFKSKQQRQSQRSSRRNEKASHKRDKKTKNDARRQMSTADLQEGQLPDFTGMCIEVCPTDDQLIPSTPKRAAASMVETDLDSLINEEKSTIMSVSANRRAGGRSNRGVNNLGGSMNSSSFGGSVPLPVRSSLHSSFLTSFSGTNNPSMRSLYSIGNMSLGDNNGMAPPPLPPLERVQSGHVYVEDEVQCDKRLFSLFDQSTSGKARNGSNRTLLTASTTRPSQRTILSALEGVEELSLCSEERYSTPSYRQTKEVDFVVSCKSATESLSIERSTGSRLTRGNDLAKPASSPCANQALRSSLRHRNNEGSAASSRPGVSRGISWASLISRENKAKAQMLSREEAYGQSSNSLLSSASDTPRTTPSSIQQSDDPEYIKTRASEKFQRGIFYARQGNYSIARERFLTALRYRVMHYGSKSLEVAMVHEMLGHVEYFMRIEDQDDLISCSDDDCNGEGDSRSWNVVTAADSERTSGKEKLGQVHADRAAMHYQSALDILDCNQLDWSDSSRTFKSFSEHVGNLQFSWTGVSQSYTELDDEDRMFEVLARIRERMDSLPATAGKSTSSFLRTIS</sequence>
<feature type="region of interest" description="Disordered" evidence="1">
    <location>
        <begin position="43"/>
        <end position="90"/>
    </location>
</feature>
<dbReference type="RefSeq" id="XP_002286947.1">
    <property type="nucleotide sequence ID" value="XM_002286911.1"/>
</dbReference>
<dbReference type="Proteomes" id="UP000001449">
    <property type="component" value="Chromosome 1"/>
</dbReference>